<dbReference type="GO" id="GO:0005737">
    <property type="term" value="C:cytoplasm"/>
    <property type="evidence" value="ECO:0007669"/>
    <property type="project" value="UniProtKB-SubCell"/>
</dbReference>
<feature type="domain" description="Helicase C-terminal" evidence="11">
    <location>
        <begin position="726"/>
        <end position="880"/>
    </location>
</feature>
<dbReference type="NCBIfam" id="TIGR00580">
    <property type="entry name" value="mfd"/>
    <property type="match status" value="1"/>
</dbReference>
<dbReference type="InterPro" id="IPR036101">
    <property type="entry name" value="CarD-like/TRCF_RID_sf"/>
</dbReference>
<keyword evidence="6 9" id="KW-0067">ATP-binding</keyword>
<evidence type="ECO:0000256" key="2">
    <source>
        <dbReference type="ARBA" id="ARBA00022741"/>
    </source>
</evidence>
<evidence type="ECO:0000313" key="12">
    <source>
        <dbReference type="EMBL" id="RLE10875.1"/>
    </source>
</evidence>
<dbReference type="Gene3D" id="3.90.1150.50">
    <property type="entry name" value="Transcription-repair-coupling factor, D7 domain"/>
    <property type="match status" value="1"/>
</dbReference>
<dbReference type="Pfam" id="PF00270">
    <property type="entry name" value="DEAD"/>
    <property type="match status" value="1"/>
</dbReference>
<evidence type="ECO:0000256" key="9">
    <source>
        <dbReference type="HAMAP-Rule" id="MF_00969"/>
    </source>
</evidence>
<evidence type="ECO:0000259" key="10">
    <source>
        <dbReference type="PROSITE" id="PS51192"/>
    </source>
</evidence>
<evidence type="ECO:0000256" key="7">
    <source>
        <dbReference type="ARBA" id="ARBA00023125"/>
    </source>
</evidence>
<dbReference type="InterPro" id="IPR047112">
    <property type="entry name" value="RecG/Mfd"/>
</dbReference>
<dbReference type="GO" id="GO:0003678">
    <property type="term" value="F:DNA helicase activity"/>
    <property type="evidence" value="ECO:0007669"/>
    <property type="project" value="TreeGrafter"/>
</dbReference>
<dbReference type="AlphaFoldDB" id="A0A497E6A1"/>
<dbReference type="GO" id="GO:0005524">
    <property type="term" value="F:ATP binding"/>
    <property type="evidence" value="ECO:0007669"/>
    <property type="project" value="UniProtKB-UniRule"/>
</dbReference>
<organism evidence="12 13">
    <name type="scientific">Aerophobetes bacterium</name>
    <dbReference type="NCBI Taxonomy" id="2030807"/>
    <lineage>
        <taxon>Bacteria</taxon>
        <taxon>Candidatus Aerophobota</taxon>
    </lineage>
</organism>
<dbReference type="InterPro" id="IPR005118">
    <property type="entry name" value="TRCF_C"/>
</dbReference>
<dbReference type="HAMAP" id="MF_00969">
    <property type="entry name" value="TRCF"/>
    <property type="match status" value="1"/>
</dbReference>
<evidence type="ECO:0000256" key="1">
    <source>
        <dbReference type="ARBA" id="ARBA00022490"/>
    </source>
</evidence>
<dbReference type="PANTHER" id="PTHR47964:SF1">
    <property type="entry name" value="ATP-DEPENDENT DNA HELICASE HOMOLOG RECG, CHLOROPLASTIC"/>
    <property type="match status" value="1"/>
</dbReference>
<evidence type="ECO:0000313" key="13">
    <source>
        <dbReference type="Proteomes" id="UP000279422"/>
    </source>
</evidence>
<keyword evidence="7 9" id="KW-0238">DNA-binding</keyword>
<dbReference type="InterPro" id="IPR014001">
    <property type="entry name" value="Helicase_ATP-bd"/>
</dbReference>
<gene>
    <name evidence="9 12" type="primary">mfd</name>
    <name evidence="12" type="ORF">DRJ00_00275</name>
</gene>
<dbReference type="Gene3D" id="3.40.50.300">
    <property type="entry name" value="P-loop containing nucleotide triphosphate hydrolases"/>
    <property type="match status" value="2"/>
</dbReference>
<dbReference type="Pfam" id="PF17757">
    <property type="entry name" value="UvrB_inter"/>
    <property type="match status" value="1"/>
</dbReference>
<feature type="domain" description="Helicase ATP-binding" evidence="10">
    <location>
        <begin position="544"/>
        <end position="705"/>
    </location>
</feature>
<dbReference type="SMART" id="SM00982">
    <property type="entry name" value="TRCF"/>
    <property type="match status" value="1"/>
</dbReference>
<dbReference type="InterPro" id="IPR001650">
    <property type="entry name" value="Helicase_C-like"/>
</dbReference>
<dbReference type="SUPFAM" id="SSF52540">
    <property type="entry name" value="P-loop containing nucleoside triphosphate hydrolases"/>
    <property type="match status" value="4"/>
</dbReference>
<evidence type="ECO:0000256" key="3">
    <source>
        <dbReference type="ARBA" id="ARBA00022763"/>
    </source>
</evidence>
<dbReference type="Gene3D" id="3.40.50.11180">
    <property type="match status" value="1"/>
</dbReference>
<keyword evidence="2 9" id="KW-0547">Nucleotide-binding</keyword>
<keyword evidence="5" id="KW-0347">Helicase</keyword>
<dbReference type="PROSITE" id="PS51194">
    <property type="entry name" value="HELICASE_CTER"/>
    <property type="match status" value="1"/>
</dbReference>
<dbReference type="InterPro" id="IPR003711">
    <property type="entry name" value="CarD-like/TRCF_RID"/>
</dbReference>
<dbReference type="InterPro" id="IPR048635">
    <property type="entry name" value="MFD_D3"/>
</dbReference>
<dbReference type="Pfam" id="PF03461">
    <property type="entry name" value="TRCF"/>
    <property type="match status" value="1"/>
</dbReference>
<dbReference type="PROSITE" id="PS51192">
    <property type="entry name" value="HELICASE_ATP_BIND_1"/>
    <property type="match status" value="1"/>
</dbReference>
<evidence type="ECO:0000256" key="8">
    <source>
        <dbReference type="ARBA" id="ARBA00023204"/>
    </source>
</evidence>
<keyword evidence="3 9" id="KW-0227">DNA damage</keyword>
<dbReference type="EC" id="3.6.4.-" evidence="9"/>
<evidence type="ECO:0000256" key="4">
    <source>
        <dbReference type="ARBA" id="ARBA00022801"/>
    </source>
</evidence>
<reference evidence="12 13" key="1">
    <citation type="submission" date="2018-06" db="EMBL/GenBank/DDBJ databases">
        <title>Extensive metabolic versatility and redundancy in microbially diverse, dynamic hydrothermal sediments.</title>
        <authorList>
            <person name="Dombrowski N."/>
            <person name="Teske A."/>
            <person name="Baker B.J."/>
        </authorList>
    </citation>
    <scope>NUCLEOTIDE SEQUENCE [LARGE SCALE GENOMIC DNA]</scope>
    <source>
        <strain evidence="12">B47_G16</strain>
    </source>
</reference>
<dbReference type="Gene3D" id="3.30.2060.10">
    <property type="entry name" value="Penicillin-binding protein 1b domain"/>
    <property type="match status" value="1"/>
</dbReference>
<keyword evidence="1 9" id="KW-0963">Cytoplasm</keyword>
<dbReference type="InterPro" id="IPR004576">
    <property type="entry name" value="Mfd"/>
</dbReference>
<dbReference type="InterPro" id="IPR027417">
    <property type="entry name" value="P-loop_NTPase"/>
</dbReference>
<dbReference type="SUPFAM" id="SSF141259">
    <property type="entry name" value="CarD-like"/>
    <property type="match status" value="1"/>
</dbReference>
<dbReference type="Gene3D" id="2.40.10.170">
    <property type="match status" value="1"/>
</dbReference>
<keyword evidence="8 9" id="KW-0234">DNA repair</keyword>
<comment type="function">
    <text evidence="9">Couples transcription and DNA repair by recognizing RNA polymerase (RNAP) stalled at DNA lesions. Mediates ATP-dependent release of RNAP and its truncated transcript from the DNA, and recruitment of nucleotide excision repair machinery to the damaged site.</text>
</comment>
<dbReference type="SMART" id="SM00490">
    <property type="entry name" value="HELICc"/>
    <property type="match status" value="1"/>
</dbReference>
<evidence type="ECO:0000259" key="11">
    <source>
        <dbReference type="PROSITE" id="PS51194"/>
    </source>
</evidence>
<dbReference type="SMART" id="SM00487">
    <property type="entry name" value="DEXDc"/>
    <property type="match status" value="1"/>
</dbReference>
<evidence type="ECO:0000256" key="6">
    <source>
        <dbReference type="ARBA" id="ARBA00022840"/>
    </source>
</evidence>
<dbReference type="GO" id="GO:0000716">
    <property type="term" value="P:transcription-coupled nucleotide-excision repair, DNA damage recognition"/>
    <property type="evidence" value="ECO:0007669"/>
    <property type="project" value="UniProtKB-UniRule"/>
</dbReference>
<dbReference type="InterPro" id="IPR037235">
    <property type="entry name" value="TRCF-like_C_D7"/>
</dbReference>
<sequence length="1072" mass="123906">MTDKVKLHLQKIIDEGKIPCWMYGLTQEAKAYLVSLLQSQRRGSFLFVAPTHLEAKDTYQDFLSFIPQKSRIFLLSSPKQNGEGRLLELLYRLKEDPNILIVTCLSSLIQKVPSFSALNRDALRLRKGDKIDRDLILKYLVKRGYEFSPLVEEQGEYSFRGGIIDFYSPVYSYPIRIELFGENVESIREFDPLTQSSIKKRDEVILSSKDELSLIKGEKKDILPFFEVLPSSFIFVLDEPANLQNQMKDWESSKIKAFKKVLEKPHLYLSTLPQRSSWMRPKHILPLSSSPLPSYRGNLDLLTQDIKKWRQEGYKVILLVSNLGQGERLKELLEEKKLKVSLRKDFCPFEQLSSPVIAVGDIRRGFKFDSTKEVFITDEDVFQRYRERRKRWIYPKARKIRKWSELQKGDYVVHIDYGIGKFNGVKTLEIEGRKNDYFQVNYKGSDRLYVPIDQIDRLHKYIGDSSCPPPIYSLEGGEWRLAKKRVKKAAQELASSLLKLYSIRKVIPGHSFSPDTSWQLEFEASFPYRETPDQLKAIRDIKKDMESARPMDRLICGDAGYGKTEVAMRAAFKAVMDNKQVAVLVPTTILAEQHYRTFTERMAAYPINIEMLSRFQSPQKQKKIIEDLKCGKVDIVIGTHRLIQDDVSFNDLGLVIIDEEQRFGVVHKKKLREFRKSVDVLTLSATPIPRSLYMSLVGIRDMSVILTPPEERLNVEIKVIEYEENLIRRAILKELKRNGQVFYLYNRIREIYKVADKVRQLVPEASVAVSHGRMASKELEKITRDFLNRKYDVLICTTIIESGIDMPNVNTLIVEQAEQFGLADLYQLRGRVGRGNVKGYAYFLITPTKSLTEEARRRLEVINQFKEAGAGFRIAMQDLEIRGAGNLLGKEQHGHIAAVGFTLYSQLLSEEIKKLKGEKVTPSFPVSLDLGVEARIPPSYVPFEEQRFELYQKMGQIKDEKELLSFKQELRDRYGPLPAETMNLIRVMEIKLITKNLGITSLRRVNSRVWATFASSPLSGRKREIIEKKLKPRVQLLPMDEKNLIIPLERMNNGKTLIYLKEILQKLKNLLS</sequence>
<keyword evidence="4 9" id="KW-0378">Hydrolase</keyword>
<comment type="similarity">
    <text evidence="9">In the C-terminal section; belongs to the helicase family. RecG subfamily.</text>
</comment>
<dbReference type="Pfam" id="PF00271">
    <property type="entry name" value="Helicase_C"/>
    <property type="match status" value="1"/>
</dbReference>
<dbReference type="GO" id="GO:0003684">
    <property type="term" value="F:damaged DNA binding"/>
    <property type="evidence" value="ECO:0007669"/>
    <property type="project" value="InterPro"/>
</dbReference>
<dbReference type="PANTHER" id="PTHR47964">
    <property type="entry name" value="ATP-DEPENDENT DNA HELICASE HOMOLOG RECG, CHLOROPLASTIC"/>
    <property type="match status" value="1"/>
</dbReference>
<comment type="caution">
    <text evidence="12">The sequence shown here is derived from an EMBL/GenBank/DDBJ whole genome shotgun (WGS) entry which is preliminary data.</text>
</comment>
<dbReference type="CDD" id="cd17991">
    <property type="entry name" value="DEXHc_TRCF"/>
    <property type="match status" value="1"/>
</dbReference>
<dbReference type="InterPro" id="IPR011545">
    <property type="entry name" value="DEAD/DEAH_box_helicase_dom"/>
</dbReference>
<comment type="subcellular location">
    <subcellularLocation>
        <location evidence="9">Cytoplasm</location>
    </subcellularLocation>
</comment>
<dbReference type="SMART" id="SM01058">
    <property type="entry name" value="CarD_TRCF"/>
    <property type="match status" value="1"/>
</dbReference>
<name>A0A497E6A1_UNCAE</name>
<dbReference type="Pfam" id="PF21132">
    <property type="entry name" value="MFD_D3"/>
    <property type="match status" value="1"/>
</dbReference>
<protein>
    <recommendedName>
        <fullName evidence="9">Transcription-repair-coupling factor</fullName>
        <shortName evidence="9">TRCF</shortName>
        <ecNumber evidence="9">3.6.4.-</ecNumber>
    </recommendedName>
</protein>
<dbReference type="Pfam" id="PF02559">
    <property type="entry name" value="CarD_TRCF_RID"/>
    <property type="match status" value="1"/>
</dbReference>
<dbReference type="Proteomes" id="UP000279422">
    <property type="component" value="Unassembled WGS sequence"/>
</dbReference>
<proteinExistence type="inferred from homology"/>
<dbReference type="InterPro" id="IPR041471">
    <property type="entry name" value="UvrB_inter"/>
</dbReference>
<comment type="similarity">
    <text evidence="9">In the N-terminal section; belongs to the UvrB family.</text>
</comment>
<dbReference type="SUPFAM" id="SSF143517">
    <property type="entry name" value="TRCF domain-like"/>
    <property type="match status" value="1"/>
</dbReference>
<dbReference type="GO" id="GO:0006355">
    <property type="term" value="P:regulation of DNA-templated transcription"/>
    <property type="evidence" value="ECO:0007669"/>
    <property type="project" value="UniProtKB-UniRule"/>
</dbReference>
<dbReference type="EMBL" id="QMPZ01000001">
    <property type="protein sequence ID" value="RLE10875.1"/>
    <property type="molecule type" value="Genomic_DNA"/>
</dbReference>
<evidence type="ECO:0000256" key="5">
    <source>
        <dbReference type="ARBA" id="ARBA00022806"/>
    </source>
</evidence>
<dbReference type="GO" id="GO:0016787">
    <property type="term" value="F:hydrolase activity"/>
    <property type="evidence" value="ECO:0007669"/>
    <property type="project" value="UniProtKB-KW"/>
</dbReference>
<accession>A0A497E6A1</accession>